<dbReference type="EMBL" id="CP104694">
    <property type="protein sequence ID" value="UXI70232.1"/>
    <property type="molecule type" value="Genomic_DNA"/>
</dbReference>
<gene>
    <name evidence="1" type="ORF">N4264_11535</name>
</gene>
<name>A0ABY6BKD5_9GAMM</name>
<evidence type="ECO:0000313" key="1">
    <source>
        <dbReference type="EMBL" id="UXI70232.1"/>
    </source>
</evidence>
<dbReference type="Proteomes" id="UP001064632">
    <property type="component" value="Chromosome"/>
</dbReference>
<proteinExistence type="predicted"/>
<evidence type="ECO:0000313" key="2">
    <source>
        <dbReference type="Proteomes" id="UP001064632"/>
    </source>
</evidence>
<organism evidence="1 2">
    <name type="scientific">Tahibacter amnicola</name>
    <dbReference type="NCBI Taxonomy" id="2976241"/>
    <lineage>
        <taxon>Bacteria</taxon>
        <taxon>Pseudomonadati</taxon>
        <taxon>Pseudomonadota</taxon>
        <taxon>Gammaproteobacteria</taxon>
        <taxon>Lysobacterales</taxon>
        <taxon>Rhodanobacteraceae</taxon>
        <taxon>Tahibacter</taxon>
    </lineage>
</organism>
<dbReference type="RefSeq" id="WP_261697183.1">
    <property type="nucleotide sequence ID" value="NZ_CP104694.1"/>
</dbReference>
<keyword evidence="2" id="KW-1185">Reference proteome</keyword>
<accession>A0ABY6BKD5</accession>
<reference evidence="1" key="1">
    <citation type="submission" date="2022-09" db="EMBL/GenBank/DDBJ databases">
        <title>Tahibacter sp. nov., isolated from a fresh water.</title>
        <authorList>
            <person name="Baek J.H."/>
            <person name="Lee J.K."/>
            <person name="Kim J.M."/>
            <person name="Jeon C.O."/>
        </authorList>
    </citation>
    <scope>NUCLEOTIDE SEQUENCE</scope>
    <source>
        <strain evidence="1">W38</strain>
    </source>
</reference>
<sequence length="63" mass="7047">MWSSACGSHNVSVARDLHRGTNRHTYSFCGPPATVDLAQIERRLRDLLSQSVLGDDFHLVRVP</sequence>
<protein>
    <submittedName>
        <fullName evidence="1">Uncharacterized protein</fullName>
    </submittedName>
</protein>